<sequence>MRFSITTRMNASVEATIARIDEDAWTPITYPQAVWDEEGQRWISDAETAEIRCTAFPSKPKRQQVTTRLIVRRGKRLSAGTVPAGQGALFDTWRHHAAFTDSTPRSP</sequence>
<proteinExistence type="predicted"/>
<dbReference type="EMBL" id="LOCL01000031">
    <property type="protein sequence ID" value="KUF18173.1"/>
    <property type="molecule type" value="Genomic_DNA"/>
</dbReference>
<organism evidence="1 2">
    <name type="scientific">Streptomyces silvensis</name>
    <dbReference type="NCBI Taxonomy" id="1765722"/>
    <lineage>
        <taxon>Bacteria</taxon>
        <taxon>Bacillati</taxon>
        <taxon>Actinomycetota</taxon>
        <taxon>Actinomycetes</taxon>
        <taxon>Kitasatosporales</taxon>
        <taxon>Streptomycetaceae</taxon>
        <taxon>Streptomyces</taxon>
    </lineage>
</organism>
<gene>
    <name evidence="1" type="ORF">AT728_24645</name>
</gene>
<accession>A0A0W7X5N2</accession>
<keyword evidence="2" id="KW-1185">Reference proteome</keyword>
<dbReference type="Proteomes" id="UP000054804">
    <property type="component" value="Unassembled WGS sequence"/>
</dbReference>
<dbReference type="AlphaFoldDB" id="A0A0W7X5N2"/>
<protein>
    <submittedName>
        <fullName evidence="1">Uncharacterized protein</fullName>
    </submittedName>
</protein>
<evidence type="ECO:0000313" key="2">
    <source>
        <dbReference type="Proteomes" id="UP000054804"/>
    </source>
</evidence>
<comment type="caution">
    <text evidence="1">The sequence shown here is derived from an EMBL/GenBank/DDBJ whole genome shotgun (WGS) entry which is preliminary data.</text>
</comment>
<evidence type="ECO:0000313" key="1">
    <source>
        <dbReference type="EMBL" id="KUF18173.1"/>
    </source>
</evidence>
<dbReference type="STRING" id="1765722.AT728_24645"/>
<reference evidence="1 2" key="1">
    <citation type="submission" date="2015-12" db="EMBL/GenBank/DDBJ databases">
        <title>Draft genome sequence of Streptomyces silvensis ATCC 53525, a producer of novel hormone antagonists.</title>
        <authorList>
            <person name="Johnston C.W."/>
            <person name="Li Y."/>
            <person name="Magarvey N.A."/>
        </authorList>
    </citation>
    <scope>NUCLEOTIDE SEQUENCE [LARGE SCALE GENOMIC DNA]</scope>
    <source>
        <strain evidence="1 2">ATCC 53525</strain>
    </source>
</reference>
<name>A0A0W7X5N2_9ACTN</name>